<dbReference type="InterPro" id="IPR015216">
    <property type="entry name" value="SANTA"/>
</dbReference>
<organism evidence="2 3">
    <name type="scientific">Chauna torquata</name>
    <name type="common">Southern screamer</name>
    <dbReference type="NCBI Taxonomy" id="30388"/>
    <lineage>
        <taxon>Eukaryota</taxon>
        <taxon>Metazoa</taxon>
        <taxon>Chordata</taxon>
        <taxon>Craniata</taxon>
        <taxon>Vertebrata</taxon>
        <taxon>Euteleostomi</taxon>
        <taxon>Archelosauria</taxon>
        <taxon>Archosauria</taxon>
        <taxon>Dinosauria</taxon>
        <taxon>Saurischia</taxon>
        <taxon>Theropoda</taxon>
        <taxon>Coelurosauria</taxon>
        <taxon>Aves</taxon>
        <taxon>Neognathae</taxon>
        <taxon>Galloanserae</taxon>
        <taxon>Anseriformes</taxon>
        <taxon>Anhimidae</taxon>
        <taxon>Chauna</taxon>
    </lineage>
</organism>
<dbReference type="PANTHER" id="PTHR16124:SF3">
    <property type="entry name" value="MIS18-BINDING PROTEIN 1"/>
    <property type="match status" value="1"/>
</dbReference>
<feature type="non-terminal residue" evidence="2">
    <location>
        <position position="1"/>
    </location>
</feature>
<keyword evidence="3" id="KW-1185">Reference proteome</keyword>
<evidence type="ECO:0000259" key="1">
    <source>
        <dbReference type="Pfam" id="PF09133"/>
    </source>
</evidence>
<feature type="non-terminal residue" evidence="2">
    <location>
        <position position="72"/>
    </location>
</feature>
<dbReference type="InterPro" id="IPR039110">
    <property type="entry name" value="KNL2-like"/>
</dbReference>
<gene>
    <name evidence="2" type="primary">Mis18bp1_0</name>
    <name evidence="2" type="ORF">CHATOR_R13162</name>
</gene>
<reference evidence="2 3" key="1">
    <citation type="submission" date="2019-09" db="EMBL/GenBank/DDBJ databases">
        <title>Bird 10,000 Genomes (B10K) Project - Family phase.</title>
        <authorList>
            <person name="Zhang G."/>
        </authorList>
    </citation>
    <scope>NUCLEOTIDE SEQUENCE [LARGE SCALE GENOMIC DNA]</scope>
    <source>
        <strain evidence="2">B10K-DU-011-36</strain>
        <tissue evidence="2">Muscle</tissue>
    </source>
</reference>
<evidence type="ECO:0000313" key="2">
    <source>
        <dbReference type="EMBL" id="NXK49683.1"/>
    </source>
</evidence>
<accession>A0A7L0K2A1</accession>
<dbReference type="EMBL" id="VXAL01009196">
    <property type="protein sequence ID" value="NXK49683.1"/>
    <property type="molecule type" value="Genomic_DNA"/>
</dbReference>
<comment type="caution">
    <text evidence="2">The sequence shown here is derived from an EMBL/GenBank/DDBJ whole genome shotgun (WGS) entry which is preliminary data.</text>
</comment>
<dbReference type="GO" id="GO:0000775">
    <property type="term" value="C:chromosome, centromeric region"/>
    <property type="evidence" value="ECO:0007669"/>
    <property type="project" value="TreeGrafter"/>
</dbReference>
<evidence type="ECO:0000313" key="3">
    <source>
        <dbReference type="Proteomes" id="UP000537522"/>
    </source>
</evidence>
<dbReference type="Proteomes" id="UP000537522">
    <property type="component" value="Unassembled WGS sequence"/>
</dbReference>
<name>A0A7L0K2A1_CHATO</name>
<dbReference type="Pfam" id="PF09133">
    <property type="entry name" value="SANTA"/>
    <property type="match status" value="1"/>
</dbReference>
<dbReference type="AlphaFoldDB" id="A0A7L0K2A1"/>
<protein>
    <submittedName>
        <fullName evidence="2">M18BP protein</fullName>
    </submittedName>
</protein>
<dbReference type="PANTHER" id="PTHR16124">
    <property type="entry name" value="MIS18-BINDING PROTEIN 1"/>
    <property type="match status" value="1"/>
</dbReference>
<sequence>SQKKICLTGWSIKVINGNTAVCVEGKRKDMKDLSWHSNAIMERVSSNQVKTASGSIYLLQGNIDSASMRKEG</sequence>
<proteinExistence type="predicted"/>
<feature type="domain" description="SANTA" evidence="1">
    <location>
        <begin position="5"/>
        <end position="72"/>
    </location>
</feature>